<gene>
    <name evidence="3" type="ORF">MNBD_DELTA01-1521</name>
</gene>
<sequence length="146" mass="15731">MFSRKTEFSAGIFMILGIVALIYLSMSLGNLSLFNSGYYSATAQFDSVTGLRKGASIEIAGVEVGKVGDIALDDDMALVNMKILKEVPLTSDTIASIRTKGIIGEKYIKLTPGGDEEMIEDGGTIIDTESSISIEELISKYIFEKS</sequence>
<organism evidence="3">
    <name type="scientific">hydrothermal vent metagenome</name>
    <dbReference type="NCBI Taxonomy" id="652676"/>
    <lineage>
        <taxon>unclassified sequences</taxon>
        <taxon>metagenomes</taxon>
        <taxon>ecological metagenomes</taxon>
    </lineage>
</organism>
<dbReference type="PANTHER" id="PTHR33371:SF4">
    <property type="entry name" value="INTERMEMBRANE PHOSPHOLIPID TRANSPORT SYSTEM BINDING PROTEIN MLAD"/>
    <property type="match status" value="1"/>
</dbReference>
<protein>
    <submittedName>
        <fullName evidence="3">Phospholipid ABC transporter substrate-binding protein MlaD</fullName>
    </submittedName>
</protein>
<proteinExistence type="predicted"/>
<dbReference type="InterPro" id="IPR003399">
    <property type="entry name" value="Mce/MlaD"/>
</dbReference>
<feature type="domain" description="Mce/MlaD" evidence="2">
    <location>
        <begin position="38"/>
        <end position="113"/>
    </location>
</feature>
<name>A0A3B0RIQ3_9ZZZZ</name>
<accession>A0A3B0RIQ3</accession>
<evidence type="ECO:0000259" key="2">
    <source>
        <dbReference type="Pfam" id="PF02470"/>
    </source>
</evidence>
<dbReference type="PANTHER" id="PTHR33371">
    <property type="entry name" value="INTERMEMBRANE PHOSPHOLIPID TRANSPORT SYSTEM BINDING PROTEIN MLAD-RELATED"/>
    <property type="match status" value="1"/>
</dbReference>
<dbReference type="Pfam" id="PF02470">
    <property type="entry name" value="MlaD"/>
    <property type="match status" value="1"/>
</dbReference>
<keyword evidence="1" id="KW-0472">Membrane</keyword>
<evidence type="ECO:0000256" key="1">
    <source>
        <dbReference type="SAM" id="Phobius"/>
    </source>
</evidence>
<evidence type="ECO:0000313" key="3">
    <source>
        <dbReference type="EMBL" id="VAV83285.1"/>
    </source>
</evidence>
<dbReference type="GO" id="GO:0015914">
    <property type="term" value="P:phospholipid transport"/>
    <property type="evidence" value="ECO:0007669"/>
    <property type="project" value="InterPro"/>
</dbReference>
<dbReference type="InterPro" id="IPR030970">
    <property type="entry name" value="ABC_MlaD"/>
</dbReference>
<dbReference type="AlphaFoldDB" id="A0A3B0RIQ3"/>
<dbReference type="NCBIfam" id="TIGR04430">
    <property type="entry name" value="OM_asym_MlaD"/>
    <property type="match status" value="1"/>
</dbReference>
<reference evidence="3" key="1">
    <citation type="submission" date="2018-06" db="EMBL/GenBank/DDBJ databases">
        <authorList>
            <person name="Zhirakovskaya E."/>
        </authorList>
    </citation>
    <scope>NUCLEOTIDE SEQUENCE</scope>
</reference>
<feature type="transmembrane region" description="Helical" evidence="1">
    <location>
        <begin position="12"/>
        <end position="34"/>
    </location>
</feature>
<dbReference type="EMBL" id="UOEA01000037">
    <property type="protein sequence ID" value="VAV83285.1"/>
    <property type="molecule type" value="Genomic_DNA"/>
</dbReference>
<keyword evidence="1" id="KW-1133">Transmembrane helix</keyword>
<dbReference type="InterPro" id="IPR052336">
    <property type="entry name" value="MlaD_Phospholipid_Transporter"/>
</dbReference>
<keyword evidence="1" id="KW-0812">Transmembrane</keyword>